<keyword evidence="2" id="KW-0012">Acyltransferase</keyword>
<evidence type="ECO:0000313" key="4">
    <source>
        <dbReference type="EMBL" id="MBB1161119.1"/>
    </source>
</evidence>
<dbReference type="InterPro" id="IPR000182">
    <property type="entry name" value="GNAT_dom"/>
</dbReference>
<dbReference type="Gene3D" id="3.40.630.30">
    <property type="match status" value="1"/>
</dbReference>
<dbReference type="Proteomes" id="UP000586093">
    <property type="component" value="Unassembled WGS sequence"/>
</dbReference>
<keyword evidence="5" id="KW-1185">Reference proteome</keyword>
<dbReference type="CDD" id="cd04301">
    <property type="entry name" value="NAT_SF"/>
    <property type="match status" value="1"/>
</dbReference>
<dbReference type="AlphaFoldDB" id="A0A839HP86"/>
<gene>
    <name evidence="4" type="ORF">H4F90_03885</name>
</gene>
<evidence type="ECO:0000256" key="2">
    <source>
        <dbReference type="ARBA" id="ARBA00023315"/>
    </source>
</evidence>
<reference evidence="4 5" key="1">
    <citation type="submission" date="2020-08" db="EMBL/GenBank/DDBJ databases">
        <title>Aquariorum lacteus gen. nov., sp. nov., a new member of the family Comamonadaceae, isolated from freshwater aquarium.</title>
        <authorList>
            <person name="Chun S.-J."/>
        </authorList>
    </citation>
    <scope>NUCLEOTIDE SEQUENCE [LARGE SCALE GENOMIC DNA]</scope>
    <source>
        <strain evidence="4 5">SJAQ100</strain>
    </source>
</reference>
<proteinExistence type="predicted"/>
<dbReference type="InterPro" id="IPR016181">
    <property type="entry name" value="Acyl_CoA_acyltransferase"/>
</dbReference>
<dbReference type="EMBL" id="JACIVI010000001">
    <property type="protein sequence ID" value="MBB1161119.1"/>
    <property type="molecule type" value="Genomic_DNA"/>
</dbReference>
<dbReference type="PROSITE" id="PS51186">
    <property type="entry name" value="GNAT"/>
    <property type="match status" value="1"/>
</dbReference>
<organism evidence="4 5">
    <name type="scientific">Aquariibacter albus</name>
    <dbReference type="NCBI Taxonomy" id="2759899"/>
    <lineage>
        <taxon>Bacteria</taxon>
        <taxon>Pseudomonadati</taxon>
        <taxon>Pseudomonadota</taxon>
        <taxon>Betaproteobacteria</taxon>
        <taxon>Burkholderiales</taxon>
        <taxon>Sphaerotilaceae</taxon>
        <taxon>Aquariibacter</taxon>
    </lineage>
</organism>
<accession>A0A839HP86</accession>
<keyword evidence="1 4" id="KW-0808">Transferase</keyword>
<dbReference type="PANTHER" id="PTHR43420:SF47">
    <property type="entry name" value="N-ACETYLTRANSFERASE DOMAIN-CONTAINING PROTEIN"/>
    <property type="match status" value="1"/>
</dbReference>
<evidence type="ECO:0000313" key="5">
    <source>
        <dbReference type="Proteomes" id="UP000586093"/>
    </source>
</evidence>
<dbReference type="InterPro" id="IPR050680">
    <property type="entry name" value="YpeA/RimI_acetyltransf"/>
</dbReference>
<comment type="caution">
    <text evidence="4">The sequence shown here is derived from an EMBL/GenBank/DDBJ whole genome shotgun (WGS) entry which is preliminary data.</text>
</comment>
<dbReference type="SUPFAM" id="SSF55729">
    <property type="entry name" value="Acyl-CoA N-acyltransferases (Nat)"/>
    <property type="match status" value="1"/>
</dbReference>
<evidence type="ECO:0000256" key="1">
    <source>
        <dbReference type="ARBA" id="ARBA00022679"/>
    </source>
</evidence>
<dbReference type="Pfam" id="PF00583">
    <property type="entry name" value="Acetyltransf_1"/>
    <property type="match status" value="1"/>
</dbReference>
<dbReference type="GO" id="GO:0016747">
    <property type="term" value="F:acyltransferase activity, transferring groups other than amino-acyl groups"/>
    <property type="evidence" value="ECO:0007669"/>
    <property type="project" value="InterPro"/>
</dbReference>
<protein>
    <submittedName>
        <fullName evidence="4">GNAT family N-acetyltransferase</fullName>
    </submittedName>
</protein>
<evidence type="ECO:0000259" key="3">
    <source>
        <dbReference type="PROSITE" id="PS51186"/>
    </source>
</evidence>
<dbReference type="RefSeq" id="WP_182661644.1">
    <property type="nucleotide sequence ID" value="NZ_JACIVI010000001.1"/>
</dbReference>
<sequence>MRHETLAPSQAPGALPRCSVRRLGPADLAAYKTLRDQALRLHPDAFTADAESESRRDPESYLGRLGLCDPLGGTALFGAFVSGPAGGEQLVGSVGLERETRGKLRHTATVIGLIVLPGHTGLGLGRQLVERVLDEARRAPALEMLTISVSAHSERVLRLYERAGFRRYGLLPRALRLAKPGGVQYVDKVQMLLML</sequence>
<name>A0A839HP86_9BURK</name>
<feature type="domain" description="N-acetyltransferase" evidence="3">
    <location>
        <begin position="18"/>
        <end position="195"/>
    </location>
</feature>
<dbReference type="PANTHER" id="PTHR43420">
    <property type="entry name" value="ACETYLTRANSFERASE"/>
    <property type="match status" value="1"/>
</dbReference>